<dbReference type="GO" id="GO:0016020">
    <property type="term" value="C:membrane"/>
    <property type="evidence" value="ECO:0007669"/>
    <property type="project" value="InterPro"/>
</dbReference>
<evidence type="ECO:0000259" key="3">
    <source>
        <dbReference type="Pfam" id="PF04664"/>
    </source>
</evidence>
<dbReference type="RefSeq" id="XP_028262038.1">
    <property type="nucleotide sequence ID" value="XM_028406237.1"/>
</dbReference>
<proteinExistence type="inferred from homology"/>
<feature type="domain" description="Opioid growth factor receptor (OGFr) conserved" evidence="3">
    <location>
        <begin position="173"/>
        <end position="375"/>
    </location>
</feature>
<dbReference type="Pfam" id="PF04664">
    <property type="entry name" value="OGFr_N"/>
    <property type="match status" value="1"/>
</dbReference>
<evidence type="ECO:0000313" key="5">
    <source>
        <dbReference type="RefSeq" id="XP_028262038.1"/>
    </source>
</evidence>
<reference evidence="5" key="1">
    <citation type="submission" date="2025-08" db="UniProtKB">
        <authorList>
            <consortium name="RefSeq"/>
        </authorList>
    </citation>
    <scope>IDENTIFICATION</scope>
</reference>
<feature type="region of interest" description="Disordered" evidence="2">
    <location>
        <begin position="85"/>
        <end position="110"/>
    </location>
</feature>
<dbReference type="PANTHER" id="PTHR14015">
    <property type="entry name" value="OPIOID GROWTH FACTOR RECEPTOR OGFR ZETA-TYPE OPIOID RECEPTOR"/>
    <property type="match status" value="1"/>
</dbReference>
<keyword evidence="4" id="KW-1185">Reference proteome</keyword>
<evidence type="ECO:0000256" key="2">
    <source>
        <dbReference type="SAM" id="MobiDB-lite"/>
    </source>
</evidence>
<sequence length="391" mass="46837">MRVVSGLYHLGRRIMGIYGSFFDWLWRKLGAFWRCIRRLFIQAIRFSQRLSIVWRGNEESGPEINEENPRPVRGASPENVEANLREGRHEEVTKASKQSAESDAVDQEDEEDEFYCEYDSTWESEQSQEWTFRRARKSAASWKFRRFESAARDMQNYRHDYPIRPQHQHQYSSHDMPNLEFYLGLKPFLPNGVDITTFHEMWYGQYDLLESVHTYIQWLFPLQESGMNYHASPLTKEEIKEFHESTKAKRNLLISYKLMLDFYGIELCDDKTGEVKRASNWISRFDNLNSHTHNNLRITRILKCLGTLGYPHYQAPLVHFFLKETLVRRQLPNVRDSVLNYFVFAVLNKVERKKLIKFAYCYYDHKDEFVWCPKKIQMLWPRQGSRDNEHE</sequence>
<protein>
    <submittedName>
        <fullName evidence="5">Opioid growth factor receptor-like</fullName>
    </submittedName>
</protein>
<dbReference type="InParanoid" id="A0A6P7I8F7"/>
<feature type="compositionally biased region" description="Basic and acidic residues" evidence="2">
    <location>
        <begin position="85"/>
        <end position="94"/>
    </location>
</feature>
<accession>A0A6P7I8F7</accession>
<dbReference type="GeneID" id="114436131"/>
<gene>
    <name evidence="5" type="primary">LOC114436131</name>
</gene>
<comment type="similarity">
    <text evidence="1">Belongs to the opioid growth factor receptor family.</text>
</comment>
<dbReference type="PANTHER" id="PTHR14015:SF1">
    <property type="entry name" value="OPIOID GROWTH FACTOR RECEPTOR"/>
    <property type="match status" value="1"/>
</dbReference>
<dbReference type="InterPro" id="IPR006757">
    <property type="entry name" value="OGF_rcpt"/>
</dbReference>
<evidence type="ECO:0000313" key="4">
    <source>
        <dbReference type="Proteomes" id="UP000515145"/>
    </source>
</evidence>
<evidence type="ECO:0000256" key="1">
    <source>
        <dbReference type="ARBA" id="ARBA00010365"/>
    </source>
</evidence>
<feature type="region of interest" description="Disordered" evidence="2">
    <location>
        <begin position="58"/>
        <end position="77"/>
    </location>
</feature>
<organism evidence="4 5">
    <name type="scientific">Parambassis ranga</name>
    <name type="common">Indian glassy fish</name>
    <dbReference type="NCBI Taxonomy" id="210632"/>
    <lineage>
        <taxon>Eukaryota</taxon>
        <taxon>Metazoa</taxon>
        <taxon>Chordata</taxon>
        <taxon>Craniata</taxon>
        <taxon>Vertebrata</taxon>
        <taxon>Euteleostomi</taxon>
        <taxon>Actinopterygii</taxon>
        <taxon>Neopterygii</taxon>
        <taxon>Teleostei</taxon>
        <taxon>Neoteleostei</taxon>
        <taxon>Acanthomorphata</taxon>
        <taxon>Ovalentaria</taxon>
        <taxon>Ambassidae</taxon>
        <taxon>Parambassis</taxon>
    </lineage>
</organism>
<dbReference type="InterPro" id="IPR039574">
    <property type="entry name" value="OGFr"/>
</dbReference>
<dbReference type="OrthoDB" id="9030204at2759"/>
<dbReference type="GO" id="GO:0140625">
    <property type="term" value="F:opioid growth factor receptor activity"/>
    <property type="evidence" value="ECO:0007669"/>
    <property type="project" value="InterPro"/>
</dbReference>
<dbReference type="Proteomes" id="UP000515145">
    <property type="component" value="Chromosome 5"/>
</dbReference>
<dbReference type="AlphaFoldDB" id="A0A6P7I8F7"/>
<name>A0A6P7I8F7_9TELE</name>